<name>A0A0G4FIA3_VITBC</name>
<dbReference type="Proteomes" id="UP000041254">
    <property type="component" value="Unassembled WGS sequence"/>
</dbReference>
<protein>
    <submittedName>
        <fullName evidence="2">Uncharacterized protein</fullName>
    </submittedName>
</protein>
<dbReference type="VEuPathDB" id="CryptoDB:Vbra_9216"/>
<keyword evidence="3" id="KW-1185">Reference proteome</keyword>
<dbReference type="PhylomeDB" id="A0A0G4FIA3"/>
<feature type="coiled-coil region" evidence="1">
    <location>
        <begin position="167"/>
        <end position="216"/>
    </location>
</feature>
<organism evidence="2 3">
    <name type="scientific">Vitrella brassicaformis (strain CCMP3155)</name>
    <dbReference type="NCBI Taxonomy" id="1169540"/>
    <lineage>
        <taxon>Eukaryota</taxon>
        <taxon>Sar</taxon>
        <taxon>Alveolata</taxon>
        <taxon>Colpodellida</taxon>
        <taxon>Vitrellaceae</taxon>
        <taxon>Vitrella</taxon>
    </lineage>
</organism>
<dbReference type="EMBL" id="CDMY01000442">
    <property type="protein sequence ID" value="CEM13069.1"/>
    <property type="molecule type" value="Genomic_DNA"/>
</dbReference>
<dbReference type="Gene3D" id="1.20.5.170">
    <property type="match status" value="1"/>
</dbReference>
<reference evidence="2 3" key="1">
    <citation type="submission" date="2014-11" db="EMBL/GenBank/DDBJ databases">
        <authorList>
            <person name="Zhu J."/>
            <person name="Qi W."/>
            <person name="Song R."/>
        </authorList>
    </citation>
    <scope>NUCLEOTIDE SEQUENCE [LARGE SCALE GENOMIC DNA]</scope>
</reference>
<keyword evidence="1" id="KW-0175">Coiled coil</keyword>
<evidence type="ECO:0000256" key="1">
    <source>
        <dbReference type="SAM" id="Coils"/>
    </source>
</evidence>
<dbReference type="AlphaFoldDB" id="A0A0G4FIA3"/>
<sequence>MAKTLREQIAAVHASLDAVDVSKDAAAGGDSHGEMDEDTAGVSGSLGPGGHDIMRTLEAAQQLMERLQQTNEATLIATKNTNKNYVADPLHQGEQRDRQFVDSVTAAVAHMEQLEASNKQFVGVNAARAAEYSEKLASLSQQLQQTPDIEAVLSELQSSQAAVLQANQQCQADIDALKQQIQQLEQEDIKHIDADIDKAESDRRKIERELAALKKHLGHVLQQPTDINTNTPNMPGLEQRHGQLLSMAAVLNKLADGRRREP</sequence>
<evidence type="ECO:0000313" key="2">
    <source>
        <dbReference type="EMBL" id="CEM13069.1"/>
    </source>
</evidence>
<dbReference type="InParanoid" id="A0A0G4FIA3"/>
<proteinExistence type="predicted"/>
<evidence type="ECO:0000313" key="3">
    <source>
        <dbReference type="Proteomes" id="UP000041254"/>
    </source>
</evidence>
<accession>A0A0G4FIA3</accession>
<gene>
    <name evidence="2" type="ORF">Vbra_9216</name>
</gene>